<dbReference type="EMBL" id="JABBGA010000018">
    <property type="protein sequence ID" value="NML27810.1"/>
    <property type="molecule type" value="Genomic_DNA"/>
</dbReference>
<dbReference type="PANTHER" id="PTHR39966:SF1">
    <property type="entry name" value="HEMERYTHRIN-LIKE DOMAIN-CONTAINING PROTEIN"/>
    <property type="match status" value="1"/>
</dbReference>
<dbReference type="Gene3D" id="1.20.120.520">
    <property type="entry name" value="nmb1532 protein domain like"/>
    <property type="match status" value="1"/>
</dbReference>
<keyword evidence="3" id="KW-1185">Reference proteome</keyword>
<dbReference type="InterPro" id="IPR012312">
    <property type="entry name" value="Hemerythrin-like"/>
</dbReference>
<organism evidence="2 3">
    <name type="scientific">Zoogloea dura</name>
    <dbReference type="NCBI Taxonomy" id="2728840"/>
    <lineage>
        <taxon>Bacteria</taxon>
        <taxon>Pseudomonadati</taxon>
        <taxon>Pseudomonadota</taxon>
        <taxon>Betaproteobacteria</taxon>
        <taxon>Rhodocyclales</taxon>
        <taxon>Zoogloeaceae</taxon>
        <taxon>Zoogloea</taxon>
    </lineage>
</organism>
<comment type="caution">
    <text evidence="2">The sequence shown here is derived from an EMBL/GenBank/DDBJ whole genome shotgun (WGS) entry which is preliminary data.</text>
</comment>
<dbReference type="AlphaFoldDB" id="A0A848G909"/>
<dbReference type="GO" id="GO:0005886">
    <property type="term" value="C:plasma membrane"/>
    <property type="evidence" value="ECO:0007669"/>
    <property type="project" value="TreeGrafter"/>
</dbReference>
<dbReference type="PANTHER" id="PTHR39966">
    <property type="entry name" value="BLL2471 PROTEIN-RELATED"/>
    <property type="match status" value="1"/>
</dbReference>
<protein>
    <submittedName>
        <fullName evidence="2">Hemerythrin domain-containing protein</fullName>
    </submittedName>
</protein>
<sequence length="193" mass="21571">MRALQVLADEHQSLAAILHAVRFMLKEIGAGHLQPDLKLLRAMVNYLDAYPEQRHHPKEDRLLFGRLQARTDEGKELLDKLFRQHAGTAERIQLLESALDAYEKNPADVSALAAAFDTYAEFYRNHMILEEREILPLLRKHFTAEDWAEIDAELTADGNNLGTAPGDEFAALFSKLVAAAPAPIGLGQGPYKD</sequence>
<dbReference type="RefSeq" id="WP_169147342.1">
    <property type="nucleotide sequence ID" value="NZ_JABBGA010000018.1"/>
</dbReference>
<dbReference type="CDD" id="cd12108">
    <property type="entry name" value="Hr-like"/>
    <property type="match status" value="1"/>
</dbReference>
<feature type="domain" description="Hemerythrin-like" evidence="1">
    <location>
        <begin position="4"/>
        <end position="138"/>
    </location>
</feature>
<gene>
    <name evidence="2" type="ORF">HHL15_18805</name>
</gene>
<dbReference type="Proteomes" id="UP000580043">
    <property type="component" value="Unassembled WGS sequence"/>
</dbReference>
<proteinExistence type="predicted"/>
<accession>A0A848G909</accession>
<dbReference type="Pfam" id="PF01814">
    <property type="entry name" value="Hemerythrin"/>
    <property type="match status" value="1"/>
</dbReference>
<evidence type="ECO:0000313" key="3">
    <source>
        <dbReference type="Proteomes" id="UP000580043"/>
    </source>
</evidence>
<evidence type="ECO:0000259" key="1">
    <source>
        <dbReference type="Pfam" id="PF01814"/>
    </source>
</evidence>
<name>A0A848G909_9RHOO</name>
<reference evidence="2 3" key="1">
    <citation type="submission" date="2020-04" db="EMBL/GenBank/DDBJ databases">
        <title>Zoogloea sp. G-4-1-14 isolated from soil.</title>
        <authorList>
            <person name="Dahal R.H."/>
        </authorList>
    </citation>
    <scope>NUCLEOTIDE SEQUENCE [LARGE SCALE GENOMIC DNA]</scope>
    <source>
        <strain evidence="2 3">G-4-1-14</strain>
    </source>
</reference>
<evidence type="ECO:0000313" key="2">
    <source>
        <dbReference type="EMBL" id="NML27810.1"/>
    </source>
</evidence>